<gene>
    <name evidence="2" type="ORF">METZ01_LOCUS405589</name>
</gene>
<feature type="non-terminal residue" evidence="2">
    <location>
        <position position="1"/>
    </location>
</feature>
<evidence type="ECO:0000259" key="1">
    <source>
        <dbReference type="PROSITE" id="PS50234"/>
    </source>
</evidence>
<name>A0A382W369_9ZZZZ</name>
<dbReference type="SMART" id="SM00327">
    <property type="entry name" value="VWA"/>
    <property type="match status" value="1"/>
</dbReference>
<dbReference type="PROSITE" id="PS50234">
    <property type="entry name" value="VWFA"/>
    <property type="match status" value="1"/>
</dbReference>
<dbReference type="EMBL" id="UINC01156361">
    <property type="protein sequence ID" value="SVD52735.1"/>
    <property type="molecule type" value="Genomic_DNA"/>
</dbReference>
<dbReference type="InterPro" id="IPR036465">
    <property type="entry name" value="vWFA_dom_sf"/>
</dbReference>
<proteinExistence type="predicted"/>
<sequence length="280" mass="30209">RQHVKCNQKTVLFTSLEISPDDTTKMIQRNHHVALAIDCSGSMDGEKLEDAKESAISIVRRLSPSDLVSIVTFETEVEVKLNPTSASDPNIESIIRSINVGGATALHGGISTAFQLLQQASVSNMISRLEVFSDGEPNVMPHDDDDFVQLAQAIRSNGVTLDVFGIGDDYNGPLLMKLSECGGGKWEHVADTSDLTTIVNTQVTEMQNTVISNPQLKIALMNGAELAAAVIVKPTLQEINLQDIPTSEGTYSIGLKDIIKDQSQTIAMRVAVPPIEGENI</sequence>
<dbReference type="SUPFAM" id="SSF53300">
    <property type="entry name" value="vWA-like"/>
    <property type="match status" value="1"/>
</dbReference>
<feature type="domain" description="VWFA" evidence="1">
    <location>
        <begin position="32"/>
        <end position="210"/>
    </location>
</feature>
<dbReference type="Pfam" id="PF00092">
    <property type="entry name" value="VWA"/>
    <property type="match status" value="1"/>
</dbReference>
<feature type="non-terminal residue" evidence="2">
    <location>
        <position position="280"/>
    </location>
</feature>
<protein>
    <recommendedName>
        <fullName evidence="1">VWFA domain-containing protein</fullName>
    </recommendedName>
</protein>
<accession>A0A382W369</accession>
<dbReference type="PANTHER" id="PTHR10338:SF108">
    <property type="entry name" value="INTER-ALPHA-TRYPSIN INHIBITOR HEAVY CHAIN H4-LIKE PROTEIN"/>
    <property type="match status" value="1"/>
</dbReference>
<dbReference type="InterPro" id="IPR050934">
    <property type="entry name" value="ITIH"/>
</dbReference>
<evidence type="ECO:0000313" key="2">
    <source>
        <dbReference type="EMBL" id="SVD52735.1"/>
    </source>
</evidence>
<dbReference type="InterPro" id="IPR002035">
    <property type="entry name" value="VWF_A"/>
</dbReference>
<dbReference type="Gene3D" id="3.40.50.410">
    <property type="entry name" value="von Willebrand factor, type A domain"/>
    <property type="match status" value="1"/>
</dbReference>
<dbReference type="AlphaFoldDB" id="A0A382W369"/>
<reference evidence="2" key="1">
    <citation type="submission" date="2018-05" db="EMBL/GenBank/DDBJ databases">
        <authorList>
            <person name="Lanie J.A."/>
            <person name="Ng W.-L."/>
            <person name="Kazmierczak K.M."/>
            <person name="Andrzejewski T.M."/>
            <person name="Davidsen T.M."/>
            <person name="Wayne K.J."/>
            <person name="Tettelin H."/>
            <person name="Glass J.I."/>
            <person name="Rusch D."/>
            <person name="Podicherti R."/>
            <person name="Tsui H.-C.T."/>
            <person name="Winkler M.E."/>
        </authorList>
    </citation>
    <scope>NUCLEOTIDE SEQUENCE</scope>
</reference>
<organism evidence="2">
    <name type="scientific">marine metagenome</name>
    <dbReference type="NCBI Taxonomy" id="408172"/>
    <lineage>
        <taxon>unclassified sequences</taxon>
        <taxon>metagenomes</taxon>
        <taxon>ecological metagenomes</taxon>
    </lineage>
</organism>
<dbReference type="PANTHER" id="PTHR10338">
    <property type="entry name" value="INTER-ALPHA-TRYPSIN INHIBITOR HEAVY CHAIN FAMILY MEMBER"/>
    <property type="match status" value="1"/>
</dbReference>